<dbReference type="AlphaFoldDB" id="A0A699S727"/>
<sequence>HLTSEKEDNVNSTNNVNTVSSIVNTVSTNEVNVVGDNISIKLQFDPNMLALEDVSTLDISSNDEDDGAVADMNNLDTII</sequence>
<evidence type="ECO:0000313" key="1">
    <source>
        <dbReference type="EMBL" id="GFC93045.1"/>
    </source>
</evidence>
<organism evidence="1">
    <name type="scientific">Tanacetum cinerariifolium</name>
    <name type="common">Dalmatian daisy</name>
    <name type="synonym">Chrysanthemum cinerariifolium</name>
    <dbReference type="NCBI Taxonomy" id="118510"/>
    <lineage>
        <taxon>Eukaryota</taxon>
        <taxon>Viridiplantae</taxon>
        <taxon>Streptophyta</taxon>
        <taxon>Embryophyta</taxon>
        <taxon>Tracheophyta</taxon>
        <taxon>Spermatophyta</taxon>
        <taxon>Magnoliopsida</taxon>
        <taxon>eudicotyledons</taxon>
        <taxon>Gunneridae</taxon>
        <taxon>Pentapetalae</taxon>
        <taxon>asterids</taxon>
        <taxon>campanulids</taxon>
        <taxon>Asterales</taxon>
        <taxon>Asteraceae</taxon>
        <taxon>Asteroideae</taxon>
        <taxon>Anthemideae</taxon>
        <taxon>Anthemidinae</taxon>
        <taxon>Tanacetum</taxon>
    </lineage>
</organism>
<comment type="caution">
    <text evidence="1">The sequence shown here is derived from an EMBL/GenBank/DDBJ whole genome shotgun (WGS) entry which is preliminary data.</text>
</comment>
<protein>
    <submittedName>
        <fullName evidence="1">Uncharacterized protein</fullName>
    </submittedName>
</protein>
<accession>A0A699S727</accession>
<dbReference type="EMBL" id="BKCJ011140922">
    <property type="protein sequence ID" value="GFC93045.1"/>
    <property type="molecule type" value="Genomic_DNA"/>
</dbReference>
<proteinExistence type="predicted"/>
<name>A0A699S727_TANCI</name>
<reference evidence="1" key="1">
    <citation type="journal article" date="2019" name="Sci. Rep.">
        <title>Draft genome of Tanacetum cinerariifolium, the natural source of mosquito coil.</title>
        <authorList>
            <person name="Yamashiro T."/>
            <person name="Shiraishi A."/>
            <person name="Satake H."/>
            <person name="Nakayama K."/>
        </authorList>
    </citation>
    <scope>NUCLEOTIDE SEQUENCE</scope>
</reference>
<gene>
    <name evidence="1" type="ORF">Tci_865015</name>
</gene>
<feature type="non-terminal residue" evidence="1">
    <location>
        <position position="1"/>
    </location>
</feature>